<evidence type="ECO:0000313" key="3">
    <source>
        <dbReference type="Proteomes" id="UP000199036"/>
    </source>
</evidence>
<dbReference type="Proteomes" id="UP000199036">
    <property type="component" value="Unassembled WGS sequence"/>
</dbReference>
<evidence type="ECO:0000256" key="1">
    <source>
        <dbReference type="SAM" id="MobiDB-lite"/>
    </source>
</evidence>
<reference evidence="3" key="1">
    <citation type="submission" date="2016-10" db="EMBL/GenBank/DDBJ databases">
        <authorList>
            <person name="Varghese N."/>
            <person name="Submissions S."/>
        </authorList>
    </citation>
    <scope>NUCLEOTIDE SEQUENCE [LARGE SCALE GENOMIC DNA]</scope>
    <source>
        <strain evidence="3">DS-12</strain>
    </source>
</reference>
<name>A0A1I4YK48_9FLAO</name>
<dbReference type="EMBL" id="FOVI01000004">
    <property type="protein sequence ID" value="SFN37929.1"/>
    <property type="molecule type" value="Genomic_DNA"/>
</dbReference>
<feature type="compositionally biased region" description="Basic and acidic residues" evidence="1">
    <location>
        <begin position="25"/>
        <end position="36"/>
    </location>
</feature>
<dbReference type="AlphaFoldDB" id="A0A1I4YK48"/>
<organism evidence="2 3">
    <name type="scientific">Paenimyroides ummariense</name>
    <dbReference type="NCBI Taxonomy" id="913024"/>
    <lineage>
        <taxon>Bacteria</taxon>
        <taxon>Pseudomonadati</taxon>
        <taxon>Bacteroidota</taxon>
        <taxon>Flavobacteriia</taxon>
        <taxon>Flavobacteriales</taxon>
        <taxon>Flavobacteriaceae</taxon>
        <taxon>Paenimyroides</taxon>
    </lineage>
</organism>
<dbReference type="OrthoDB" id="9957678at2"/>
<sequence length="109" mass="11728">MKDVLLKSSGTLLIGFLALILTGCKDQRNTNDDYRETYPPAGGTEQRMDESYDGNGTLYPNDGMDNTQQNNQSGNNQSGNQSGNRQSGSVPDDGTGVNPTTPDNRPTNN</sequence>
<dbReference type="PROSITE" id="PS51257">
    <property type="entry name" value="PROKAR_LIPOPROTEIN"/>
    <property type="match status" value="1"/>
</dbReference>
<gene>
    <name evidence="2" type="ORF">SAMN05421741_104190</name>
</gene>
<protein>
    <recommendedName>
        <fullName evidence="4">Lipoprotein</fullName>
    </recommendedName>
</protein>
<feature type="region of interest" description="Disordered" evidence="1">
    <location>
        <begin position="24"/>
        <end position="109"/>
    </location>
</feature>
<proteinExistence type="predicted"/>
<accession>A0A1I4YK48</accession>
<feature type="compositionally biased region" description="Low complexity" evidence="1">
    <location>
        <begin position="98"/>
        <end position="109"/>
    </location>
</feature>
<evidence type="ECO:0008006" key="4">
    <source>
        <dbReference type="Google" id="ProtNLM"/>
    </source>
</evidence>
<dbReference type="RefSeq" id="WP_091520070.1">
    <property type="nucleotide sequence ID" value="NZ_FOVI01000004.1"/>
</dbReference>
<evidence type="ECO:0000313" key="2">
    <source>
        <dbReference type="EMBL" id="SFN37929.1"/>
    </source>
</evidence>
<keyword evidence="3" id="KW-1185">Reference proteome</keyword>
<feature type="compositionally biased region" description="Low complexity" evidence="1">
    <location>
        <begin position="68"/>
        <end position="89"/>
    </location>
</feature>